<evidence type="ECO:0000313" key="1">
    <source>
        <dbReference type="Proteomes" id="UP000887579"/>
    </source>
</evidence>
<dbReference type="Proteomes" id="UP000887579">
    <property type="component" value="Unplaced"/>
</dbReference>
<evidence type="ECO:0000313" key="2">
    <source>
        <dbReference type="WBParaSite" id="ES5_v2.g12264.t1"/>
    </source>
</evidence>
<dbReference type="WBParaSite" id="ES5_v2.g12264.t1">
    <property type="protein sequence ID" value="ES5_v2.g12264.t1"/>
    <property type="gene ID" value="ES5_v2.g12264"/>
</dbReference>
<organism evidence="1 2">
    <name type="scientific">Panagrolaimus sp. ES5</name>
    <dbReference type="NCBI Taxonomy" id="591445"/>
    <lineage>
        <taxon>Eukaryota</taxon>
        <taxon>Metazoa</taxon>
        <taxon>Ecdysozoa</taxon>
        <taxon>Nematoda</taxon>
        <taxon>Chromadorea</taxon>
        <taxon>Rhabditida</taxon>
        <taxon>Tylenchina</taxon>
        <taxon>Panagrolaimomorpha</taxon>
        <taxon>Panagrolaimoidea</taxon>
        <taxon>Panagrolaimidae</taxon>
        <taxon>Panagrolaimus</taxon>
    </lineage>
</organism>
<reference evidence="2" key="1">
    <citation type="submission" date="2022-11" db="UniProtKB">
        <authorList>
            <consortium name="WormBaseParasite"/>
        </authorList>
    </citation>
    <scope>IDENTIFICATION</scope>
</reference>
<proteinExistence type="predicted"/>
<accession>A0AC34F5B5</accession>
<name>A0AC34F5B5_9BILA</name>
<sequence>MKYFYRLLLYILLGIAYLFLWKYSLSTNSTLLTEKKQLSSPPKNPLILAYTKQFGKSFFHSEVLEDLEKCQYKCEYTENQIYAYIHGLYMYQLVLLYPKSDVAIFHARFFNPPSSILSQQNPNRLNVFFSLEALPYEKISGRKYPPDFFNVSMTFRRNSTIWIPYNKFEAIKPEEKDNETLVWADKQVDEIVAKKRKFAVIFVSNCETNSNRESYLAELQKYANVTVHGECNGHQISTEEMKAEMEKHFFVLAFENSVCEDYVTEKFWKIKNLIVPIVLKRSILKGIAEDEYFIAADDFDSAHTLAKRLLYLTKTPDEYKKYLSWTKKYKKTNFYKGNNWSKYFCKLCEMATKKEEHTIENIFEWWEMDAKCEPDFTIKVLHAHEIETLFMKARKILVIFGFFFILYLYKLLFQLLCI</sequence>
<protein>
    <submittedName>
        <fullName evidence="2">Fucosyltransferase</fullName>
    </submittedName>
</protein>